<evidence type="ECO:0000259" key="20">
    <source>
        <dbReference type="PROSITE" id="PS51383"/>
    </source>
</evidence>
<dbReference type="PIRSF" id="PIRSF017184">
    <property type="entry name" value="Nnr"/>
    <property type="match status" value="1"/>
</dbReference>
<evidence type="ECO:0000256" key="19">
    <source>
        <dbReference type="PIRNR" id="PIRNR017184"/>
    </source>
</evidence>
<dbReference type="Pfam" id="PF03853">
    <property type="entry name" value="YjeF_N"/>
    <property type="match status" value="1"/>
</dbReference>
<evidence type="ECO:0000256" key="1">
    <source>
        <dbReference type="ARBA" id="ARBA00000013"/>
    </source>
</evidence>
<keyword evidence="12 17" id="KW-0456">Lyase</keyword>
<protein>
    <recommendedName>
        <fullName evidence="19">Bifunctional NAD(P)H-hydrate repair enzyme</fullName>
    </recommendedName>
    <alternativeName>
        <fullName evidence="19">Nicotinamide nucleotide repair protein</fullName>
    </alternativeName>
    <domain>
        <recommendedName>
            <fullName evidence="19">ADP-dependent (S)-NAD(P)H-hydrate dehydratase</fullName>
            <ecNumber evidence="19">4.2.1.136</ecNumber>
        </recommendedName>
        <alternativeName>
            <fullName evidence="19">ADP-dependent NAD(P)HX dehydratase</fullName>
        </alternativeName>
    </domain>
    <domain>
        <recommendedName>
            <fullName evidence="19">NAD(P)H-hydrate epimerase</fullName>
            <ecNumber evidence="19">5.1.99.6</ecNumber>
        </recommendedName>
    </domain>
</protein>
<dbReference type="GO" id="GO:0005524">
    <property type="term" value="F:ATP binding"/>
    <property type="evidence" value="ECO:0007669"/>
    <property type="project" value="UniProtKB-UniRule"/>
</dbReference>
<comment type="function">
    <text evidence="17">Catalyzes the dehydration of the S-form of NAD(P)HX at the expense of ADP, which is converted to AMP. Together with NAD(P)HX epimerase, which catalyzes the epimerization of the S- and R-forms, the enzyme allows the repair of both epimers of NAD(P)HX, a damaged form of NAD(P)H that is a result of enzymatic or heat-dependent hydration.</text>
</comment>
<dbReference type="InterPro" id="IPR036652">
    <property type="entry name" value="YjeF_N_dom_sf"/>
</dbReference>
<dbReference type="Proteomes" id="UP000178735">
    <property type="component" value="Unassembled WGS sequence"/>
</dbReference>
<dbReference type="AlphaFoldDB" id="A0A1F7WPZ8"/>
<evidence type="ECO:0000313" key="23">
    <source>
        <dbReference type="Proteomes" id="UP000178735"/>
    </source>
</evidence>
<dbReference type="SUPFAM" id="SSF53613">
    <property type="entry name" value="Ribokinase-like"/>
    <property type="match status" value="1"/>
</dbReference>
<dbReference type="HAMAP" id="MF_01966">
    <property type="entry name" value="NADHX_epimerase"/>
    <property type="match status" value="1"/>
</dbReference>
<dbReference type="InterPro" id="IPR030677">
    <property type="entry name" value="Nnr"/>
</dbReference>
<comment type="subunit">
    <text evidence="17">Homotetramer.</text>
</comment>
<keyword evidence="11 18" id="KW-0413">Isomerase</keyword>
<evidence type="ECO:0000256" key="6">
    <source>
        <dbReference type="ARBA" id="ARBA00022741"/>
    </source>
</evidence>
<feature type="binding site" evidence="18">
    <location>
        <position position="146"/>
    </location>
    <ligand>
        <name>(6S)-NADPHX</name>
        <dbReference type="ChEBI" id="CHEBI:64076"/>
    </ligand>
</feature>
<comment type="similarity">
    <text evidence="3 19">In the N-terminal section; belongs to the NnrE/AIBP family.</text>
</comment>
<evidence type="ECO:0000256" key="4">
    <source>
        <dbReference type="ARBA" id="ARBA00009524"/>
    </source>
</evidence>
<proteinExistence type="inferred from homology"/>
<evidence type="ECO:0000259" key="21">
    <source>
        <dbReference type="PROSITE" id="PS51385"/>
    </source>
</evidence>
<comment type="catalytic activity">
    <reaction evidence="16 17 19">
        <text>(6S)-NADPHX + ADP = AMP + phosphate + NADPH + H(+)</text>
        <dbReference type="Rhea" id="RHEA:32235"/>
        <dbReference type="ChEBI" id="CHEBI:15378"/>
        <dbReference type="ChEBI" id="CHEBI:43474"/>
        <dbReference type="ChEBI" id="CHEBI:57783"/>
        <dbReference type="ChEBI" id="CHEBI:64076"/>
        <dbReference type="ChEBI" id="CHEBI:456215"/>
        <dbReference type="ChEBI" id="CHEBI:456216"/>
        <dbReference type="EC" id="4.2.1.136"/>
    </reaction>
</comment>
<evidence type="ECO:0000256" key="10">
    <source>
        <dbReference type="ARBA" id="ARBA00023027"/>
    </source>
</evidence>
<dbReference type="Gene3D" id="3.40.50.10260">
    <property type="entry name" value="YjeF N-terminal domain"/>
    <property type="match status" value="1"/>
</dbReference>
<comment type="catalytic activity">
    <reaction evidence="15 17 19">
        <text>(6S)-NADHX + ADP = AMP + phosphate + NADH + H(+)</text>
        <dbReference type="Rhea" id="RHEA:32223"/>
        <dbReference type="ChEBI" id="CHEBI:15378"/>
        <dbReference type="ChEBI" id="CHEBI:43474"/>
        <dbReference type="ChEBI" id="CHEBI:57945"/>
        <dbReference type="ChEBI" id="CHEBI:64074"/>
        <dbReference type="ChEBI" id="CHEBI:456215"/>
        <dbReference type="ChEBI" id="CHEBI:456216"/>
        <dbReference type="EC" id="4.2.1.136"/>
    </reaction>
</comment>
<evidence type="ECO:0000256" key="8">
    <source>
        <dbReference type="ARBA" id="ARBA00022857"/>
    </source>
</evidence>
<comment type="catalytic activity">
    <reaction evidence="2 18 19">
        <text>(6R)-NADPHX = (6S)-NADPHX</text>
        <dbReference type="Rhea" id="RHEA:32227"/>
        <dbReference type="ChEBI" id="CHEBI:64076"/>
        <dbReference type="ChEBI" id="CHEBI:64077"/>
        <dbReference type="EC" id="5.1.99.6"/>
    </reaction>
</comment>
<keyword evidence="10 17" id="KW-0520">NAD</keyword>
<keyword evidence="6 17" id="KW-0547">Nucleotide-binding</keyword>
<accession>A0A1F7WPZ8</accession>
<sequence>MKILTAEQMRKIDQKAMNDFHISEQILMENAGIKSVLAMCELYPGLDRKNVLVVCGPGNNGGDGFVIARHLFNLGCQLSVVATMPVAKYKGVAADNIKILSAMNIGIYEIHSESSIYEVMNMANFSDIIVDAIFGTGLSKKVDGLYLALINGLNSVAASKFAVDIPSGIDGSTGLVMGAAIKAAATVTFETPKIGHILDPGSQYIGKLFVADISIPKPLFASEEFKLNLTTEEFVSRNLARRHPESNKGDFGRALIIGGSKLYSGAPKIAASALLRSGAGISLMMVPDVILSQAQAALPDVITMGLKSTTEGAIDSCSDNVEATLQFIESNRVNAVAIGMGISASPAACDYTAEVLSRVRVPVCLDADGLLALKKHRAKILMNQNLKLVVTPHPKELSRVLDISCEEVLMNRIKICEDFSKSWRAVTLLKGHRTVICDDAGNAYINVSGNPAMAKGGMGDALSGVIAGFIAGGGMTPFNAAVTASYIHGKAGDLAAASIFEYSLTTADLIDKLSEAMRVIVKNQGAN</sequence>
<feature type="binding site" evidence="18">
    <location>
        <position position="60"/>
    </location>
    <ligand>
        <name>K(+)</name>
        <dbReference type="ChEBI" id="CHEBI:29103"/>
    </ligand>
</feature>
<dbReference type="Pfam" id="PF01256">
    <property type="entry name" value="Carb_kinase"/>
    <property type="match status" value="1"/>
</dbReference>
<feature type="binding site" evidence="18">
    <location>
        <position position="164"/>
    </location>
    <ligand>
        <name>(6S)-NADPHX</name>
        <dbReference type="ChEBI" id="CHEBI:64076"/>
    </ligand>
</feature>
<feature type="domain" description="YjeF N-terminal" evidence="21">
    <location>
        <begin position="9"/>
        <end position="221"/>
    </location>
</feature>
<comment type="similarity">
    <text evidence="4 19">In the C-terminal section; belongs to the NnrD/CARKD family.</text>
</comment>
<dbReference type="InterPro" id="IPR004443">
    <property type="entry name" value="YjeF_N_dom"/>
</dbReference>
<comment type="function">
    <text evidence="18">Catalyzes the epimerization of the S- and R-forms of NAD(P)HX, a damaged form of NAD(P)H that is a result of enzymatic or heat-dependent hydration. This is a prerequisite for the S-specific NAD(P)H-hydrate dehydratase to allow the repair of both epimers of NAD(P)HX.</text>
</comment>
<dbReference type="EC" id="5.1.99.6" evidence="19"/>
<name>A0A1F7WPZ8_9BACT</name>
<feature type="binding site" evidence="18">
    <location>
        <begin position="59"/>
        <end position="63"/>
    </location>
    <ligand>
        <name>(6S)-NADPHX</name>
        <dbReference type="ChEBI" id="CHEBI:64076"/>
    </ligand>
</feature>
<dbReference type="SUPFAM" id="SSF64153">
    <property type="entry name" value="YjeF N-terminal domain-like"/>
    <property type="match status" value="1"/>
</dbReference>
<gene>
    <name evidence="17" type="primary">nnrD</name>
    <name evidence="18" type="synonym">nnrE</name>
    <name evidence="22" type="ORF">A2008_02640</name>
</gene>
<keyword evidence="13" id="KW-0511">Multifunctional enzyme</keyword>
<evidence type="ECO:0000256" key="11">
    <source>
        <dbReference type="ARBA" id="ARBA00023235"/>
    </source>
</evidence>
<feature type="binding site" evidence="17">
    <location>
        <position position="266"/>
    </location>
    <ligand>
        <name>(6S)-NADPHX</name>
        <dbReference type="ChEBI" id="CHEBI:64076"/>
    </ligand>
</feature>
<comment type="function">
    <text evidence="14 19">Bifunctional enzyme that catalyzes the epimerization of the S- and R-forms of NAD(P)HX and the dehydration of the S-form of NAD(P)HX at the expense of ADP, which is converted to AMP. This allows the repair of both epimers of NAD(P)HX, a damaged form of NAD(P)H that is a result of enzymatic or heat-dependent hydration.</text>
</comment>
<feature type="binding site" evidence="17">
    <location>
        <position position="459"/>
    </location>
    <ligand>
        <name>AMP</name>
        <dbReference type="ChEBI" id="CHEBI:456215"/>
    </ligand>
</feature>
<organism evidence="22 23">
    <name type="scientific">Candidatus Wallbacteria bacterium GWC2_49_35</name>
    <dbReference type="NCBI Taxonomy" id="1817813"/>
    <lineage>
        <taxon>Bacteria</taxon>
        <taxon>Candidatus Walliibacteriota</taxon>
    </lineage>
</organism>
<feature type="binding site" evidence="17">
    <location>
        <begin position="430"/>
        <end position="434"/>
    </location>
    <ligand>
        <name>AMP</name>
        <dbReference type="ChEBI" id="CHEBI:456215"/>
    </ligand>
</feature>
<evidence type="ECO:0000256" key="14">
    <source>
        <dbReference type="ARBA" id="ARBA00025153"/>
    </source>
</evidence>
<keyword evidence="5 18" id="KW-0479">Metal-binding</keyword>
<dbReference type="PANTHER" id="PTHR12592">
    <property type="entry name" value="ATP-DEPENDENT (S)-NAD(P)H-HYDRATE DEHYDRATASE FAMILY MEMBER"/>
    <property type="match status" value="1"/>
</dbReference>
<evidence type="ECO:0000256" key="3">
    <source>
        <dbReference type="ARBA" id="ARBA00006001"/>
    </source>
</evidence>
<evidence type="ECO:0000256" key="18">
    <source>
        <dbReference type="HAMAP-Rule" id="MF_01966"/>
    </source>
</evidence>
<evidence type="ECO:0000256" key="9">
    <source>
        <dbReference type="ARBA" id="ARBA00022958"/>
    </source>
</evidence>
<dbReference type="NCBIfam" id="TIGR00197">
    <property type="entry name" value="yjeF_nterm"/>
    <property type="match status" value="1"/>
</dbReference>
<evidence type="ECO:0000313" key="22">
    <source>
        <dbReference type="EMBL" id="OGM04906.1"/>
    </source>
</evidence>
<dbReference type="NCBIfam" id="TIGR00196">
    <property type="entry name" value="yjeF_cterm"/>
    <property type="match status" value="1"/>
</dbReference>
<evidence type="ECO:0000256" key="16">
    <source>
        <dbReference type="ARBA" id="ARBA00049209"/>
    </source>
</evidence>
<dbReference type="InterPro" id="IPR029056">
    <property type="entry name" value="Ribokinase-like"/>
</dbReference>
<dbReference type="InterPro" id="IPR000631">
    <property type="entry name" value="CARKD"/>
</dbReference>
<dbReference type="PROSITE" id="PS51385">
    <property type="entry name" value="YJEF_N"/>
    <property type="match status" value="1"/>
</dbReference>
<dbReference type="HAMAP" id="MF_01965">
    <property type="entry name" value="NADHX_dehydratase"/>
    <property type="match status" value="1"/>
</dbReference>
<dbReference type="EC" id="4.2.1.136" evidence="19"/>
<comment type="similarity">
    <text evidence="17">Belongs to the NnrD/CARKD family.</text>
</comment>
<feature type="binding site" evidence="17">
    <location>
        <position position="460"/>
    </location>
    <ligand>
        <name>(6S)-NADPHX</name>
        <dbReference type="ChEBI" id="CHEBI:64076"/>
    </ligand>
</feature>
<dbReference type="GO" id="GO:0046496">
    <property type="term" value="P:nicotinamide nucleotide metabolic process"/>
    <property type="evidence" value="ECO:0007669"/>
    <property type="project" value="UniProtKB-UniRule"/>
</dbReference>
<comment type="cofactor">
    <cofactor evidence="18 19">
        <name>K(+)</name>
        <dbReference type="ChEBI" id="CHEBI:29103"/>
    </cofactor>
    <text evidence="18 19">Binds 1 potassium ion per subunit.</text>
</comment>
<dbReference type="GO" id="GO:0110051">
    <property type="term" value="P:metabolite repair"/>
    <property type="evidence" value="ECO:0007669"/>
    <property type="project" value="TreeGrafter"/>
</dbReference>
<evidence type="ECO:0000256" key="5">
    <source>
        <dbReference type="ARBA" id="ARBA00022723"/>
    </source>
</evidence>
<dbReference type="CDD" id="cd01171">
    <property type="entry name" value="YXKO-related"/>
    <property type="match status" value="1"/>
</dbReference>
<feature type="domain" description="YjeF C-terminal" evidence="20">
    <location>
        <begin position="231"/>
        <end position="520"/>
    </location>
</feature>
<feature type="binding site" evidence="17">
    <location>
        <position position="393"/>
    </location>
    <ligand>
        <name>(6S)-NADPHX</name>
        <dbReference type="ChEBI" id="CHEBI:64076"/>
    </ligand>
</feature>
<keyword evidence="9 18" id="KW-0630">Potassium</keyword>
<evidence type="ECO:0000256" key="2">
    <source>
        <dbReference type="ARBA" id="ARBA00000909"/>
    </source>
</evidence>
<comment type="similarity">
    <text evidence="18">Belongs to the NnrE/AIBP family.</text>
</comment>
<keyword evidence="8 17" id="KW-0521">NADP</keyword>
<evidence type="ECO:0000256" key="15">
    <source>
        <dbReference type="ARBA" id="ARBA00048238"/>
    </source>
</evidence>
<keyword evidence="7 17" id="KW-0067">ATP-binding</keyword>
<comment type="caution">
    <text evidence="22">The sequence shown here is derived from an EMBL/GenBank/DDBJ whole genome shotgun (WGS) entry which is preliminary data.</text>
</comment>
<evidence type="ECO:0000256" key="17">
    <source>
        <dbReference type="HAMAP-Rule" id="MF_01965"/>
    </source>
</evidence>
<dbReference type="PANTHER" id="PTHR12592:SF0">
    <property type="entry name" value="ATP-DEPENDENT (S)-NAD(P)H-HYDRATE DEHYDRATASE"/>
    <property type="match status" value="1"/>
</dbReference>
<feature type="binding site" evidence="17">
    <location>
        <position position="341"/>
    </location>
    <ligand>
        <name>(6S)-NADPHX</name>
        <dbReference type="ChEBI" id="CHEBI:64076"/>
    </ligand>
</feature>
<evidence type="ECO:0000256" key="12">
    <source>
        <dbReference type="ARBA" id="ARBA00023239"/>
    </source>
</evidence>
<dbReference type="PROSITE" id="PS51383">
    <property type="entry name" value="YJEF_C_3"/>
    <property type="match status" value="1"/>
</dbReference>
<evidence type="ECO:0000256" key="13">
    <source>
        <dbReference type="ARBA" id="ARBA00023268"/>
    </source>
</evidence>
<evidence type="ECO:0000256" key="7">
    <source>
        <dbReference type="ARBA" id="ARBA00022840"/>
    </source>
</evidence>
<dbReference type="EMBL" id="MGFH01000132">
    <property type="protein sequence ID" value="OGM04906.1"/>
    <property type="molecule type" value="Genomic_DNA"/>
</dbReference>
<feature type="binding site" evidence="18">
    <location>
        <position position="167"/>
    </location>
    <ligand>
        <name>K(+)</name>
        <dbReference type="ChEBI" id="CHEBI:29103"/>
    </ligand>
</feature>
<dbReference type="GO" id="GO:0052855">
    <property type="term" value="F:ADP-dependent NAD(P)H-hydrate dehydratase activity"/>
    <property type="evidence" value="ECO:0007669"/>
    <property type="project" value="UniProtKB-UniRule"/>
</dbReference>
<comment type="cofactor">
    <cofactor evidence="17">
        <name>Mg(2+)</name>
        <dbReference type="ChEBI" id="CHEBI:18420"/>
    </cofactor>
</comment>
<reference evidence="22 23" key="1">
    <citation type="journal article" date="2016" name="Nat. Commun.">
        <title>Thousands of microbial genomes shed light on interconnected biogeochemical processes in an aquifer system.</title>
        <authorList>
            <person name="Anantharaman K."/>
            <person name="Brown C.T."/>
            <person name="Hug L.A."/>
            <person name="Sharon I."/>
            <person name="Castelle C.J."/>
            <person name="Probst A.J."/>
            <person name="Thomas B.C."/>
            <person name="Singh A."/>
            <person name="Wilkins M.J."/>
            <person name="Karaoz U."/>
            <person name="Brodie E.L."/>
            <person name="Williams K.H."/>
            <person name="Hubbard S.S."/>
            <person name="Banfield J.F."/>
        </authorList>
    </citation>
    <scope>NUCLEOTIDE SEQUENCE [LARGE SCALE GENOMIC DNA]</scope>
</reference>
<comment type="catalytic activity">
    <reaction evidence="1 18 19">
        <text>(6R)-NADHX = (6S)-NADHX</text>
        <dbReference type="Rhea" id="RHEA:32215"/>
        <dbReference type="ChEBI" id="CHEBI:64074"/>
        <dbReference type="ChEBI" id="CHEBI:64075"/>
        <dbReference type="EC" id="5.1.99.6"/>
    </reaction>
</comment>
<dbReference type="GO" id="GO:0052856">
    <property type="term" value="F:NAD(P)HX epimerase activity"/>
    <property type="evidence" value="ECO:0007669"/>
    <property type="project" value="UniProtKB-UniRule"/>
</dbReference>
<dbReference type="STRING" id="1817813.A2008_02640"/>
<dbReference type="Gene3D" id="3.40.1190.20">
    <property type="match status" value="1"/>
</dbReference>
<feature type="binding site" evidence="18">
    <location>
        <begin position="135"/>
        <end position="141"/>
    </location>
    <ligand>
        <name>(6S)-NADPHX</name>
        <dbReference type="ChEBI" id="CHEBI:64076"/>
    </ligand>
</feature>
<dbReference type="GO" id="GO:0046872">
    <property type="term" value="F:metal ion binding"/>
    <property type="evidence" value="ECO:0007669"/>
    <property type="project" value="UniProtKB-UniRule"/>
</dbReference>
<feature type="binding site" evidence="18">
    <location>
        <position position="131"/>
    </location>
    <ligand>
        <name>K(+)</name>
        <dbReference type="ChEBI" id="CHEBI:29103"/>
    </ligand>
</feature>